<keyword evidence="5" id="KW-0283">Flagellar rotation</keyword>
<keyword evidence="2" id="KW-1003">Cell membrane</keyword>
<dbReference type="GO" id="GO:0006935">
    <property type="term" value="P:chemotaxis"/>
    <property type="evidence" value="ECO:0007669"/>
    <property type="project" value="UniProtKB-KW"/>
</dbReference>
<sequence length="181" mass="19223">MPTNVSGRVPPASPGRQSGLSKLVLILVIMLGLLLIGGGTVAALYFTGVVGGDQAAEAAAAEGDAQDGAQKEPEPKPALYLPLEPPIVVNFSGEQRSGYLQVGVELMARDQAVLDAVKTHMPVVRNNLILLFGDQDYDTLDNRAGKEQLRAKAREAVNEVLSNHGIEGQVEAVYFTSFILQ</sequence>
<accession>A0A5B8R5I8</accession>
<evidence type="ECO:0000256" key="7">
    <source>
        <dbReference type="ARBA" id="ARBA00023136"/>
    </source>
</evidence>
<dbReference type="EMBL" id="MN079076">
    <property type="protein sequence ID" value="QEA03726.1"/>
    <property type="molecule type" value="Genomic_DNA"/>
</dbReference>
<comment type="subcellular location">
    <subcellularLocation>
        <location evidence="1">Cell membrane</location>
        <topology evidence="1">Single-pass membrane protein</topology>
    </subcellularLocation>
</comment>
<reference evidence="9" key="1">
    <citation type="submission" date="2019-06" db="EMBL/GenBank/DDBJ databases">
        <authorList>
            <person name="Murdoch R.W."/>
            <person name="Fathepure B."/>
        </authorList>
    </citation>
    <scope>NUCLEOTIDE SEQUENCE</scope>
</reference>
<evidence type="ECO:0000256" key="4">
    <source>
        <dbReference type="ARBA" id="ARBA00022692"/>
    </source>
</evidence>
<evidence type="ECO:0000256" key="8">
    <source>
        <dbReference type="SAM" id="Phobius"/>
    </source>
</evidence>
<keyword evidence="4 8" id="KW-0812">Transmembrane</keyword>
<name>A0A5B8R5I8_9ZZZZ</name>
<keyword evidence="7 8" id="KW-0472">Membrane</keyword>
<dbReference type="AlphaFoldDB" id="A0A5B8R5I8"/>
<dbReference type="InterPro" id="IPR005503">
    <property type="entry name" value="FliL"/>
</dbReference>
<evidence type="ECO:0000256" key="5">
    <source>
        <dbReference type="ARBA" id="ARBA00022779"/>
    </source>
</evidence>
<evidence type="ECO:0000256" key="6">
    <source>
        <dbReference type="ARBA" id="ARBA00022989"/>
    </source>
</evidence>
<dbReference type="PANTHER" id="PTHR35091:SF2">
    <property type="entry name" value="FLAGELLAR PROTEIN FLIL"/>
    <property type="match status" value="1"/>
</dbReference>
<evidence type="ECO:0000256" key="3">
    <source>
        <dbReference type="ARBA" id="ARBA00022500"/>
    </source>
</evidence>
<dbReference type="PANTHER" id="PTHR35091">
    <property type="entry name" value="FLAGELLAR PROTEIN FLIL"/>
    <property type="match status" value="1"/>
</dbReference>
<dbReference type="GO" id="GO:0005886">
    <property type="term" value="C:plasma membrane"/>
    <property type="evidence" value="ECO:0007669"/>
    <property type="project" value="UniProtKB-SubCell"/>
</dbReference>
<dbReference type="GO" id="GO:0097588">
    <property type="term" value="P:archaeal or bacterial-type flagellum-dependent cell motility"/>
    <property type="evidence" value="ECO:0007669"/>
    <property type="project" value="UniProtKB-KW"/>
</dbReference>
<protein>
    <recommendedName>
        <fullName evidence="10">Flagellar protein FliL</fullName>
    </recommendedName>
</protein>
<dbReference type="Pfam" id="PF03748">
    <property type="entry name" value="FliL"/>
    <property type="match status" value="1"/>
</dbReference>
<evidence type="ECO:0008006" key="10">
    <source>
        <dbReference type="Google" id="ProtNLM"/>
    </source>
</evidence>
<keyword evidence="6 8" id="KW-1133">Transmembrane helix</keyword>
<evidence type="ECO:0000256" key="2">
    <source>
        <dbReference type="ARBA" id="ARBA00022475"/>
    </source>
</evidence>
<evidence type="ECO:0000256" key="1">
    <source>
        <dbReference type="ARBA" id="ARBA00004162"/>
    </source>
</evidence>
<gene>
    <name evidence="9" type="ORF">KBTEX_00026</name>
</gene>
<evidence type="ECO:0000313" key="9">
    <source>
        <dbReference type="EMBL" id="QEA03726.1"/>
    </source>
</evidence>
<keyword evidence="3" id="KW-0145">Chemotaxis</keyword>
<feature type="transmembrane region" description="Helical" evidence="8">
    <location>
        <begin position="23"/>
        <end position="46"/>
    </location>
</feature>
<proteinExistence type="predicted"/>
<organism evidence="9">
    <name type="scientific">uncultured organism</name>
    <dbReference type="NCBI Taxonomy" id="155900"/>
    <lineage>
        <taxon>unclassified sequences</taxon>
        <taxon>environmental samples</taxon>
    </lineage>
</organism>